<dbReference type="InterPro" id="IPR027417">
    <property type="entry name" value="P-loop_NTPase"/>
</dbReference>
<evidence type="ECO:0000313" key="8">
    <source>
        <dbReference type="Proteomes" id="UP000184474"/>
    </source>
</evidence>
<dbReference type="PANTHER" id="PTHR10695:SF46">
    <property type="entry name" value="BIFUNCTIONAL COENZYME A SYNTHASE-RELATED"/>
    <property type="match status" value="1"/>
</dbReference>
<dbReference type="RefSeq" id="WP_073125348.1">
    <property type="nucleotide sequence ID" value="NZ_FRAA01000011.1"/>
</dbReference>
<reference evidence="8" key="1">
    <citation type="submission" date="2016-11" db="EMBL/GenBank/DDBJ databases">
        <authorList>
            <person name="Varghese N."/>
            <person name="Submissions S."/>
        </authorList>
    </citation>
    <scope>NUCLEOTIDE SEQUENCE [LARGE SCALE GENOMIC DNA]</scope>
    <source>
        <strain evidence="8">DSM 26134</strain>
    </source>
</reference>
<dbReference type="Proteomes" id="UP000184474">
    <property type="component" value="Unassembled WGS sequence"/>
</dbReference>
<dbReference type="SUPFAM" id="SSF52540">
    <property type="entry name" value="P-loop containing nucleoside triphosphate hydrolases"/>
    <property type="match status" value="1"/>
</dbReference>
<dbReference type="HAMAP" id="MF_00376">
    <property type="entry name" value="Dephospho_CoA_kinase"/>
    <property type="match status" value="1"/>
</dbReference>
<keyword evidence="5" id="KW-0808">Transferase</keyword>
<keyword evidence="2 5" id="KW-0547">Nucleotide-binding</keyword>
<accession>A0A1M6WAW2</accession>
<dbReference type="GO" id="GO:0004140">
    <property type="term" value="F:dephospho-CoA kinase activity"/>
    <property type="evidence" value="ECO:0007669"/>
    <property type="project" value="UniProtKB-UniRule"/>
</dbReference>
<evidence type="ECO:0000256" key="3">
    <source>
        <dbReference type="ARBA" id="ARBA00022840"/>
    </source>
</evidence>
<dbReference type="AlphaFoldDB" id="A0A1M6WAW2"/>
<protein>
    <recommendedName>
        <fullName evidence="5 6">Dephospho-CoA kinase</fullName>
        <ecNumber evidence="5 6">2.7.1.24</ecNumber>
    </recommendedName>
    <alternativeName>
        <fullName evidence="5">Dephosphocoenzyme A kinase</fullName>
    </alternativeName>
</protein>
<evidence type="ECO:0000256" key="5">
    <source>
        <dbReference type="HAMAP-Rule" id="MF_00376"/>
    </source>
</evidence>
<dbReference type="GO" id="GO:0005524">
    <property type="term" value="F:ATP binding"/>
    <property type="evidence" value="ECO:0007669"/>
    <property type="project" value="UniProtKB-UniRule"/>
</dbReference>
<feature type="binding site" evidence="5">
    <location>
        <begin position="11"/>
        <end position="16"/>
    </location>
    <ligand>
        <name>ATP</name>
        <dbReference type="ChEBI" id="CHEBI:30616"/>
    </ligand>
</feature>
<keyword evidence="3 5" id="KW-0067">ATP-binding</keyword>
<gene>
    <name evidence="5" type="primary">coaE</name>
    <name evidence="7" type="ORF">SAMN04488028_11124</name>
</gene>
<evidence type="ECO:0000256" key="4">
    <source>
        <dbReference type="ARBA" id="ARBA00022993"/>
    </source>
</evidence>
<dbReference type="GO" id="GO:0015937">
    <property type="term" value="P:coenzyme A biosynthetic process"/>
    <property type="evidence" value="ECO:0007669"/>
    <property type="project" value="UniProtKB-UniRule"/>
</dbReference>
<dbReference type="Pfam" id="PF01121">
    <property type="entry name" value="CoaE"/>
    <property type="match status" value="1"/>
</dbReference>
<proteinExistence type="inferred from homology"/>
<keyword evidence="5" id="KW-0963">Cytoplasm</keyword>
<keyword evidence="4 5" id="KW-0173">Coenzyme A biosynthesis</keyword>
<dbReference type="PROSITE" id="PS51219">
    <property type="entry name" value="DPCK"/>
    <property type="match status" value="1"/>
</dbReference>
<dbReference type="CDD" id="cd02022">
    <property type="entry name" value="DPCK"/>
    <property type="match status" value="1"/>
</dbReference>
<evidence type="ECO:0000256" key="6">
    <source>
        <dbReference type="NCBIfam" id="TIGR00152"/>
    </source>
</evidence>
<dbReference type="GO" id="GO:0005737">
    <property type="term" value="C:cytoplasm"/>
    <property type="evidence" value="ECO:0007669"/>
    <property type="project" value="UniProtKB-SubCell"/>
</dbReference>
<dbReference type="PANTHER" id="PTHR10695">
    <property type="entry name" value="DEPHOSPHO-COA KINASE-RELATED"/>
    <property type="match status" value="1"/>
</dbReference>
<dbReference type="STRING" id="156994.SAMN04488028_11124"/>
<comment type="function">
    <text evidence="5">Catalyzes the phosphorylation of the 3'-hydroxyl group of dephosphocoenzyme A to form coenzyme A.</text>
</comment>
<comment type="catalytic activity">
    <reaction evidence="5">
        <text>3'-dephospho-CoA + ATP = ADP + CoA + H(+)</text>
        <dbReference type="Rhea" id="RHEA:18245"/>
        <dbReference type="ChEBI" id="CHEBI:15378"/>
        <dbReference type="ChEBI" id="CHEBI:30616"/>
        <dbReference type="ChEBI" id="CHEBI:57287"/>
        <dbReference type="ChEBI" id="CHEBI:57328"/>
        <dbReference type="ChEBI" id="CHEBI:456216"/>
        <dbReference type="EC" id="2.7.1.24"/>
    </reaction>
</comment>
<comment type="pathway">
    <text evidence="5">Cofactor biosynthesis; coenzyme A biosynthesis; CoA from (R)-pantothenate: step 5/5.</text>
</comment>
<evidence type="ECO:0000313" key="7">
    <source>
        <dbReference type="EMBL" id="SHK90837.1"/>
    </source>
</evidence>
<dbReference type="InterPro" id="IPR001977">
    <property type="entry name" value="Depp_CoAkinase"/>
</dbReference>
<keyword evidence="5 7" id="KW-0418">Kinase</keyword>
<organism evidence="7 8">
    <name type="scientific">Reichenbachiella agariperforans</name>
    <dbReference type="NCBI Taxonomy" id="156994"/>
    <lineage>
        <taxon>Bacteria</taxon>
        <taxon>Pseudomonadati</taxon>
        <taxon>Bacteroidota</taxon>
        <taxon>Cytophagia</taxon>
        <taxon>Cytophagales</taxon>
        <taxon>Reichenbachiellaceae</taxon>
        <taxon>Reichenbachiella</taxon>
    </lineage>
</organism>
<dbReference type="EC" id="2.7.1.24" evidence="5 6"/>
<dbReference type="Gene3D" id="3.40.50.300">
    <property type="entry name" value="P-loop containing nucleotide triphosphate hydrolases"/>
    <property type="match status" value="1"/>
</dbReference>
<sequence length="194" mass="21817">MKIVGITGGIGSGKSTVCRIFQILNIPIYDADSHAKALMHEDTVKQQIITTFGTEAYLNDQLNRDYMAQQVFSDGNKVEQLNSIVHPALAKHFKQWVKEQSSPYVIKEAAILIESGSHQACDVVVNVSAPITLRIQRIKTRDTFRSETEIQGIIDKQLSDEERNQIADFTLTNDEKSLLIPQVLKLHQAILEKE</sequence>
<dbReference type="UniPathway" id="UPA00241">
    <property type="reaction ID" value="UER00356"/>
</dbReference>
<dbReference type="NCBIfam" id="TIGR00152">
    <property type="entry name" value="dephospho-CoA kinase"/>
    <property type="match status" value="1"/>
</dbReference>
<comment type="similarity">
    <text evidence="1 5">Belongs to the CoaE family.</text>
</comment>
<name>A0A1M6WAW2_REIAG</name>
<dbReference type="EMBL" id="FRAA01000011">
    <property type="protein sequence ID" value="SHK90837.1"/>
    <property type="molecule type" value="Genomic_DNA"/>
</dbReference>
<keyword evidence="8" id="KW-1185">Reference proteome</keyword>
<evidence type="ECO:0000256" key="1">
    <source>
        <dbReference type="ARBA" id="ARBA00009018"/>
    </source>
</evidence>
<evidence type="ECO:0000256" key="2">
    <source>
        <dbReference type="ARBA" id="ARBA00022741"/>
    </source>
</evidence>
<comment type="subcellular location">
    <subcellularLocation>
        <location evidence="5">Cytoplasm</location>
    </subcellularLocation>
</comment>